<dbReference type="Pfam" id="PF00487">
    <property type="entry name" value="FA_desaturase"/>
    <property type="match status" value="1"/>
</dbReference>
<comment type="similarity">
    <text evidence="2">Belongs to the fatty acid desaturase type 1 family.</text>
</comment>
<proteinExistence type="inferred from homology"/>
<dbReference type="CDD" id="cd03507">
    <property type="entry name" value="Delta12-FADS-like"/>
    <property type="match status" value="1"/>
</dbReference>
<dbReference type="PANTHER" id="PTHR32100">
    <property type="entry name" value="OMEGA-6 FATTY ACID DESATURASE, CHLOROPLASTIC"/>
    <property type="match status" value="1"/>
</dbReference>
<protein>
    <submittedName>
        <fullName evidence="7">Delta(12) fatty acid desaturase DES8.11-like</fullName>
    </submittedName>
</protein>
<gene>
    <name evidence="7" type="ORF">Tci_024484</name>
</gene>
<evidence type="ECO:0000313" key="7">
    <source>
        <dbReference type="EMBL" id="GEU52506.1"/>
    </source>
</evidence>
<dbReference type="AlphaFoldDB" id="A0A6L2KT84"/>
<keyword evidence="5" id="KW-1133">Transmembrane helix</keyword>
<feature type="compositionally biased region" description="Polar residues" evidence="4">
    <location>
        <begin position="506"/>
        <end position="524"/>
    </location>
</feature>
<keyword evidence="5" id="KW-0812">Transmembrane</keyword>
<feature type="transmembrane region" description="Helical" evidence="5">
    <location>
        <begin position="52"/>
        <end position="73"/>
    </location>
</feature>
<feature type="domain" description="Fatty acid desaturase" evidence="6">
    <location>
        <begin position="81"/>
        <end position="341"/>
    </location>
</feature>
<feature type="transmembrane region" description="Helical" evidence="5">
    <location>
        <begin position="177"/>
        <end position="198"/>
    </location>
</feature>
<keyword evidence="3" id="KW-0560">Oxidoreductase</keyword>
<feature type="region of interest" description="Disordered" evidence="4">
    <location>
        <begin position="478"/>
        <end position="526"/>
    </location>
</feature>
<dbReference type="InterPro" id="IPR012171">
    <property type="entry name" value="Fatty_acid_desaturase"/>
</dbReference>
<evidence type="ECO:0000256" key="3">
    <source>
        <dbReference type="ARBA" id="ARBA00023002"/>
    </source>
</evidence>
<reference evidence="7" key="1">
    <citation type="journal article" date="2019" name="Sci. Rep.">
        <title>Draft genome of Tanacetum cinerariifolium, the natural source of mosquito coil.</title>
        <authorList>
            <person name="Yamashiro T."/>
            <person name="Shiraishi A."/>
            <person name="Satake H."/>
            <person name="Nakayama K."/>
        </authorList>
    </citation>
    <scope>NUCLEOTIDE SEQUENCE</scope>
</reference>
<evidence type="ECO:0000256" key="2">
    <source>
        <dbReference type="ARBA" id="ARBA00009295"/>
    </source>
</evidence>
<evidence type="ECO:0000256" key="1">
    <source>
        <dbReference type="ARBA" id="ARBA00004370"/>
    </source>
</evidence>
<dbReference type="GO" id="GO:0016491">
    <property type="term" value="F:oxidoreductase activity"/>
    <property type="evidence" value="ECO:0007669"/>
    <property type="project" value="UniProtKB-KW"/>
</dbReference>
<sequence>MGAGGKMNISKIEKDVLKRVPVSKPPFGIGDLKRTIPPHCFKRSLIRSFASFFRDLIIIYALYYLASNYIPLLPQTLSYVAWPLYWLAQGSMLFGFWVLGHECGHHAFSEYQWVDDAVGFFIHSVTMTPYFSFKYSHAHHHAHTNSLEYDEVYIPKHRSDTFFTEVLNNGPGNVFNLIIRVTLGLPLYLFFNILGRDYGKFVNHFLPQSAIFNDRERVQIVLSDVGIIAVLHALYHHAMTQGVQSTIFLFGIPYSGMSCFFVILTYLNHTHPSLPHYDSSEWDWLRGALSTVDRDFGMFNWVLHDVNRTHVIHHLFPSLPHYHAIEARDALKPMLGEYYKYDDTLIPKALWRDTKECIYVEQDENTEIKDASYKSIVYMGSYRSVKKYEGLFLPFVDSGQGSIKAGFSLSLSLSLSLAIIDSHQSSSGGYSFGFFKSSWKFLVGLPNFEELRRIDKDEQLFTLVSFIKDNSLNGKNVYANMTDPSLNSDQRAQSDSSRSSVPGGDMNTTDFPNDNYGNNAQSSDGVFAAPDEQLNKTWKPKTIFEASKYSHFTDVMNDEIDALLRNNTCNSAIKLAVNPVFHERRKHLEIDLHLVREIFLSGVVKTVKVDSANQIADILTKGFDTIQHKEFVKNLRMFHIYQVETKGDVEIVVSTGGKAEGLMLSFPILVL</sequence>
<feature type="compositionally biased region" description="Low complexity" evidence="4">
    <location>
        <begin position="488"/>
        <end position="500"/>
    </location>
</feature>
<comment type="caution">
    <text evidence="7">The sequence shown here is derived from an EMBL/GenBank/DDBJ whole genome shotgun (WGS) entry which is preliminary data.</text>
</comment>
<evidence type="ECO:0000256" key="5">
    <source>
        <dbReference type="SAM" id="Phobius"/>
    </source>
</evidence>
<dbReference type="CDD" id="cd09272">
    <property type="entry name" value="RNase_HI_RT_Ty1"/>
    <property type="match status" value="1"/>
</dbReference>
<evidence type="ECO:0000256" key="4">
    <source>
        <dbReference type="SAM" id="MobiDB-lite"/>
    </source>
</evidence>
<feature type="transmembrane region" description="Helical" evidence="5">
    <location>
        <begin position="79"/>
        <end position="99"/>
    </location>
</feature>
<organism evidence="7">
    <name type="scientific">Tanacetum cinerariifolium</name>
    <name type="common">Dalmatian daisy</name>
    <name type="synonym">Chrysanthemum cinerariifolium</name>
    <dbReference type="NCBI Taxonomy" id="118510"/>
    <lineage>
        <taxon>Eukaryota</taxon>
        <taxon>Viridiplantae</taxon>
        <taxon>Streptophyta</taxon>
        <taxon>Embryophyta</taxon>
        <taxon>Tracheophyta</taxon>
        <taxon>Spermatophyta</taxon>
        <taxon>Magnoliopsida</taxon>
        <taxon>eudicotyledons</taxon>
        <taxon>Gunneridae</taxon>
        <taxon>Pentapetalae</taxon>
        <taxon>asterids</taxon>
        <taxon>campanulids</taxon>
        <taxon>Asterales</taxon>
        <taxon>Asteraceae</taxon>
        <taxon>Asteroideae</taxon>
        <taxon>Anthemideae</taxon>
        <taxon>Anthemidinae</taxon>
        <taxon>Tanacetum</taxon>
    </lineage>
</organism>
<accession>A0A6L2KT84</accession>
<comment type="subcellular location">
    <subcellularLocation>
        <location evidence="1">Membrane</location>
    </subcellularLocation>
</comment>
<dbReference type="EMBL" id="BKCJ010003025">
    <property type="protein sequence ID" value="GEU52506.1"/>
    <property type="molecule type" value="Genomic_DNA"/>
</dbReference>
<feature type="transmembrane region" description="Helical" evidence="5">
    <location>
        <begin position="247"/>
        <end position="267"/>
    </location>
</feature>
<keyword evidence="5" id="KW-0472">Membrane</keyword>
<dbReference type="GO" id="GO:0016020">
    <property type="term" value="C:membrane"/>
    <property type="evidence" value="ECO:0007669"/>
    <property type="project" value="UniProtKB-SubCell"/>
</dbReference>
<dbReference type="GO" id="GO:0006629">
    <property type="term" value="P:lipid metabolic process"/>
    <property type="evidence" value="ECO:0007669"/>
    <property type="project" value="InterPro"/>
</dbReference>
<name>A0A6L2KT84_TANCI</name>
<evidence type="ECO:0000259" key="6">
    <source>
        <dbReference type="Pfam" id="PF00487"/>
    </source>
</evidence>
<dbReference type="InterPro" id="IPR005804">
    <property type="entry name" value="FA_desaturase_dom"/>
</dbReference>